<dbReference type="InterPro" id="IPR043504">
    <property type="entry name" value="Peptidase_S1_PA_chymotrypsin"/>
</dbReference>
<protein>
    <recommendedName>
        <fullName evidence="7">chymotrypsin</fullName>
        <ecNumber evidence="7">3.4.21.1</ecNumber>
    </recommendedName>
</protein>
<dbReference type="AlphaFoldDB" id="A0A6J3JSI9"/>
<dbReference type="PANTHER" id="PTHR24252">
    <property type="entry name" value="ACROSIN-RELATED"/>
    <property type="match status" value="1"/>
</dbReference>
<dbReference type="GO" id="GO:0004252">
    <property type="term" value="F:serine-type endopeptidase activity"/>
    <property type="evidence" value="ECO:0007669"/>
    <property type="project" value="UniProtKB-EC"/>
</dbReference>
<evidence type="ECO:0000256" key="3">
    <source>
        <dbReference type="ARBA" id="ARBA00022670"/>
    </source>
</evidence>
<name>A0A6J3JSI9_9HYME</name>
<gene>
    <name evidence="12" type="primary">LOC117230419</name>
</gene>
<dbReference type="GO" id="GO:0005576">
    <property type="term" value="C:extracellular region"/>
    <property type="evidence" value="ECO:0007669"/>
    <property type="project" value="UniProtKB-SubCell"/>
</dbReference>
<keyword evidence="3 8" id="KW-0645">Protease</keyword>
<dbReference type="InterPro" id="IPR033116">
    <property type="entry name" value="TRYPSIN_SER"/>
</dbReference>
<keyword evidence="11" id="KW-1185">Reference proteome</keyword>
<proteinExistence type="predicted"/>
<feature type="chain" id="PRO_5026856689" description="chymotrypsin" evidence="9">
    <location>
        <begin position="26"/>
        <end position="409"/>
    </location>
</feature>
<keyword evidence="2" id="KW-0964">Secreted</keyword>
<keyword evidence="4 8" id="KW-0378">Hydrolase</keyword>
<evidence type="ECO:0000256" key="7">
    <source>
        <dbReference type="ARBA" id="ARBA00044036"/>
    </source>
</evidence>
<evidence type="ECO:0000256" key="9">
    <source>
        <dbReference type="SAM" id="SignalP"/>
    </source>
</evidence>
<keyword evidence="9" id="KW-0732">Signal</keyword>
<dbReference type="CDD" id="cd00190">
    <property type="entry name" value="Tryp_SPc"/>
    <property type="match status" value="1"/>
</dbReference>
<organism evidence="11 12">
    <name type="scientific">Bombus vosnesenskii</name>
    <dbReference type="NCBI Taxonomy" id="207650"/>
    <lineage>
        <taxon>Eukaryota</taxon>
        <taxon>Metazoa</taxon>
        <taxon>Ecdysozoa</taxon>
        <taxon>Arthropoda</taxon>
        <taxon>Hexapoda</taxon>
        <taxon>Insecta</taxon>
        <taxon>Pterygota</taxon>
        <taxon>Neoptera</taxon>
        <taxon>Endopterygota</taxon>
        <taxon>Hymenoptera</taxon>
        <taxon>Apocrita</taxon>
        <taxon>Aculeata</taxon>
        <taxon>Apoidea</taxon>
        <taxon>Anthophila</taxon>
        <taxon>Apidae</taxon>
        <taxon>Bombus</taxon>
        <taxon>Pyrobombus</taxon>
    </lineage>
</organism>
<dbReference type="PRINTS" id="PR00722">
    <property type="entry name" value="CHYMOTRYPSIN"/>
</dbReference>
<evidence type="ECO:0000256" key="4">
    <source>
        <dbReference type="ARBA" id="ARBA00022801"/>
    </source>
</evidence>
<dbReference type="PROSITE" id="PS00134">
    <property type="entry name" value="TRYPSIN_HIS"/>
    <property type="match status" value="1"/>
</dbReference>
<evidence type="ECO:0000256" key="2">
    <source>
        <dbReference type="ARBA" id="ARBA00022525"/>
    </source>
</evidence>
<feature type="domain" description="Peptidase S1" evidence="10">
    <location>
        <begin position="163"/>
        <end position="408"/>
    </location>
</feature>
<dbReference type="EC" id="3.4.21.1" evidence="7"/>
<dbReference type="FunFam" id="2.40.10.10:FF:000047">
    <property type="entry name" value="Trypsin eta"/>
    <property type="match status" value="1"/>
</dbReference>
<dbReference type="InterPro" id="IPR018114">
    <property type="entry name" value="TRYPSIN_HIS"/>
</dbReference>
<evidence type="ECO:0000256" key="8">
    <source>
        <dbReference type="RuleBase" id="RU363034"/>
    </source>
</evidence>
<evidence type="ECO:0000256" key="5">
    <source>
        <dbReference type="ARBA" id="ARBA00022825"/>
    </source>
</evidence>
<feature type="signal peptide" evidence="9">
    <location>
        <begin position="1"/>
        <end position="25"/>
    </location>
</feature>
<evidence type="ECO:0000256" key="1">
    <source>
        <dbReference type="ARBA" id="ARBA00004239"/>
    </source>
</evidence>
<dbReference type="SUPFAM" id="SSF50494">
    <property type="entry name" value="Trypsin-like serine proteases"/>
    <property type="match status" value="1"/>
</dbReference>
<dbReference type="Gene3D" id="2.40.10.10">
    <property type="entry name" value="Trypsin-like serine proteases"/>
    <property type="match status" value="1"/>
</dbReference>
<dbReference type="InterPro" id="IPR001314">
    <property type="entry name" value="Peptidase_S1A"/>
</dbReference>
<keyword evidence="5 8" id="KW-0720">Serine protease</keyword>
<evidence type="ECO:0000259" key="10">
    <source>
        <dbReference type="PROSITE" id="PS50240"/>
    </source>
</evidence>
<accession>A0A6J3JSI9</accession>
<dbReference type="Proteomes" id="UP000504631">
    <property type="component" value="Unplaced"/>
</dbReference>
<dbReference type="InterPro" id="IPR001254">
    <property type="entry name" value="Trypsin_dom"/>
</dbReference>
<dbReference type="RefSeq" id="XP_033343742.1">
    <property type="nucleotide sequence ID" value="XM_033487851.1"/>
</dbReference>
<dbReference type="InterPro" id="IPR009003">
    <property type="entry name" value="Peptidase_S1_PA"/>
</dbReference>
<evidence type="ECO:0000313" key="11">
    <source>
        <dbReference type="Proteomes" id="UP000504631"/>
    </source>
</evidence>
<dbReference type="Pfam" id="PF00089">
    <property type="entry name" value="Trypsin"/>
    <property type="match status" value="1"/>
</dbReference>
<dbReference type="SMART" id="SM00020">
    <property type="entry name" value="Tryp_SPc"/>
    <property type="match status" value="1"/>
</dbReference>
<evidence type="ECO:0000313" key="12">
    <source>
        <dbReference type="RefSeq" id="XP_033343742.1"/>
    </source>
</evidence>
<reference evidence="12" key="1">
    <citation type="submission" date="2025-08" db="UniProtKB">
        <authorList>
            <consortium name="RefSeq"/>
        </authorList>
    </citation>
    <scope>IDENTIFICATION</scope>
    <source>
        <tissue evidence="12">Muscle</tissue>
    </source>
</reference>
<dbReference type="PROSITE" id="PS50240">
    <property type="entry name" value="TRYPSIN_DOM"/>
    <property type="match status" value="1"/>
</dbReference>
<sequence length="409" mass="45277">MTLQFNIFTICLIFNIALIVSSKTAENLNKNKFEPWRLSDNIYNNPFLRNSGNSEMYKKNPFLSNISMLSVSYNGNSTELNKTPVFPMNDSYLSTSMQNKKVSMDKIPSITSPYIGSKSKSELKCEEYERQILGTTNALSLVGTNPEVITITNQKCKTTNHLVVGGIDASPGEFPHMIALGIKALDGSFIFSCGGTLIAPEWVLTAAHCTYGPRSPTNARIGMSNLRNNQQGITTKINRIVRHPSYKPPAMYADIALLKLSTAVAFNNEIRPACLYQRYDTVPMQAWISGWGVTEFDAEEESDKLQKALLNIVDNIDCAIKYNESISIAIPYGIMPSMICAGDTLSGWNKDTCHGDSGGPLQIPHPRNECLFQVLGITSFGQGCAIVNTPGVYTRVSHYLNWIEDIVWP</sequence>
<comment type="subcellular location">
    <subcellularLocation>
        <location evidence="1">Secreted</location>
        <location evidence="1">Extracellular space</location>
    </subcellularLocation>
</comment>
<keyword evidence="6" id="KW-1015">Disulfide bond</keyword>
<dbReference type="GeneID" id="117230419"/>
<dbReference type="PROSITE" id="PS00135">
    <property type="entry name" value="TRYPSIN_SER"/>
    <property type="match status" value="1"/>
</dbReference>
<dbReference type="PANTHER" id="PTHR24252:SF7">
    <property type="entry name" value="HYALIN"/>
    <property type="match status" value="1"/>
</dbReference>
<dbReference type="GO" id="GO:0016485">
    <property type="term" value="P:protein processing"/>
    <property type="evidence" value="ECO:0007669"/>
    <property type="project" value="UniProtKB-ARBA"/>
</dbReference>
<evidence type="ECO:0000256" key="6">
    <source>
        <dbReference type="ARBA" id="ARBA00023157"/>
    </source>
</evidence>